<dbReference type="Gene3D" id="3.40.50.300">
    <property type="entry name" value="P-loop containing nucleotide triphosphate hydrolases"/>
    <property type="match status" value="1"/>
</dbReference>
<dbReference type="Pfam" id="PF00005">
    <property type="entry name" value="ABC_tran"/>
    <property type="match status" value="1"/>
</dbReference>
<keyword evidence="4" id="KW-0472">Membrane</keyword>
<dbReference type="RefSeq" id="WP_425490331.1">
    <property type="nucleotide sequence ID" value="NZ_JACCAA010000001.1"/>
</dbReference>
<comment type="caution">
    <text evidence="6">The sequence shown here is derived from an EMBL/GenBank/DDBJ whole genome shotgun (WGS) entry which is preliminary data.</text>
</comment>
<dbReference type="InterPro" id="IPR003439">
    <property type="entry name" value="ABC_transporter-like_ATP-bd"/>
</dbReference>
<dbReference type="PROSITE" id="PS50893">
    <property type="entry name" value="ABC_TRANSPORTER_2"/>
    <property type="match status" value="1"/>
</dbReference>
<dbReference type="EMBL" id="JACCAA010000001">
    <property type="protein sequence ID" value="NYG60022.1"/>
    <property type="molecule type" value="Genomic_DNA"/>
</dbReference>
<evidence type="ECO:0000256" key="3">
    <source>
        <dbReference type="ARBA" id="ARBA00022840"/>
    </source>
</evidence>
<dbReference type="InterPro" id="IPR027417">
    <property type="entry name" value="P-loop_NTPase"/>
</dbReference>
<keyword evidence="7" id="KW-1185">Reference proteome</keyword>
<dbReference type="SUPFAM" id="SSF52540">
    <property type="entry name" value="P-loop containing nucleoside triphosphate hydrolases"/>
    <property type="match status" value="1"/>
</dbReference>
<feature type="transmembrane region" description="Helical" evidence="4">
    <location>
        <begin position="374"/>
        <end position="396"/>
    </location>
</feature>
<reference evidence="6 7" key="1">
    <citation type="submission" date="2020-07" db="EMBL/GenBank/DDBJ databases">
        <title>Sequencing the genomes of 1000 actinobacteria strains.</title>
        <authorList>
            <person name="Klenk H.-P."/>
        </authorList>
    </citation>
    <scope>NUCLEOTIDE SEQUENCE [LARGE SCALE GENOMIC DNA]</scope>
    <source>
        <strain evidence="6 7">DSM 23819</strain>
    </source>
</reference>
<gene>
    <name evidence="6" type="ORF">BJ980_002945</name>
</gene>
<dbReference type="GO" id="GO:0016887">
    <property type="term" value="F:ATP hydrolysis activity"/>
    <property type="evidence" value="ECO:0007669"/>
    <property type="project" value="InterPro"/>
</dbReference>
<evidence type="ECO:0000256" key="1">
    <source>
        <dbReference type="ARBA" id="ARBA00022448"/>
    </source>
</evidence>
<keyword evidence="4" id="KW-0812">Transmembrane</keyword>
<evidence type="ECO:0000313" key="6">
    <source>
        <dbReference type="EMBL" id="NYG60022.1"/>
    </source>
</evidence>
<protein>
    <submittedName>
        <fullName evidence="6">ABC transport permease subunit</fullName>
    </submittedName>
</protein>
<proteinExistence type="predicted"/>
<keyword evidence="4" id="KW-1133">Transmembrane helix</keyword>
<dbReference type="Pfam" id="PF02405">
    <property type="entry name" value="MlaE"/>
    <property type="match status" value="1"/>
</dbReference>
<name>A0A7Y9S0F7_9ACTN</name>
<dbReference type="AlphaFoldDB" id="A0A7Y9S0F7"/>
<keyword evidence="2" id="KW-0547">Nucleotide-binding</keyword>
<evidence type="ECO:0000256" key="2">
    <source>
        <dbReference type="ARBA" id="ARBA00022741"/>
    </source>
</evidence>
<evidence type="ECO:0000256" key="4">
    <source>
        <dbReference type="SAM" id="Phobius"/>
    </source>
</evidence>
<dbReference type="Proteomes" id="UP000540656">
    <property type="component" value="Unassembled WGS sequence"/>
</dbReference>
<feature type="transmembrane region" description="Helical" evidence="4">
    <location>
        <begin position="497"/>
        <end position="519"/>
    </location>
</feature>
<dbReference type="InterPro" id="IPR003593">
    <property type="entry name" value="AAA+_ATPase"/>
</dbReference>
<dbReference type="PANTHER" id="PTHR43023">
    <property type="entry name" value="PROTEIN TRIGALACTOSYLDIACYLGLYCEROL 3, CHLOROPLASTIC"/>
    <property type="match status" value="1"/>
</dbReference>
<feature type="transmembrane region" description="Helical" evidence="4">
    <location>
        <begin position="403"/>
        <end position="422"/>
    </location>
</feature>
<organism evidence="6 7">
    <name type="scientific">Nocardioides daedukensis</name>
    <dbReference type="NCBI Taxonomy" id="634462"/>
    <lineage>
        <taxon>Bacteria</taxon>
        <taxon>Bacillati</taxon>
        <taxon>Actinomycetota</taxon>
        <taxon>Actinomycetes</taxon>
        <taxon>Propionibacteriales</taxon>
        <taxon>Nocardioidaceae</taxon>
        <taxon>Nocardioides</taxon>
    </lineage>
</organism>
<dbReference type="GO" id="GO:0005524">
    <property type="term" value="F:ATP binding"/>
    <property type="evidence" value="ECO:0007669"/>
    <property type="project" value="UniProtKB-KW"/>
</dbReference>
<feature type="transmembrane region" description="Helical" evidence="4">
    <location>
        <begin position="469"/>
        <end position="491"/>
    </location>
</feature>
<feature type="transmembrane region" description="Helical" evidence="4">
    <location>
        <begin position="428"/>
        <end position="448"/>
    </location>
</feature>
<dbReference type="SMART" id="SM00382">
    <property type="entry name" value="AAA"/>
    <property type="match status" value="1"/>
</dbReference>
<dbReference type="PROSITE" id="PS00211">
    <property type="entry name" value="ABC_TRANSPORTER_1"/>
    <property type="match status" value="1"/>
</dbReference>
<feature type="transmembrane region" description="Helical" evidence="4">
    <location>
        <begin position="559"/>
        <end position="583"/>
    </location>
</feature>
<feature type="domain" description="ABC transporter" evidence="5">
    <location>
        <begin position="5"/>
        <end position="241"/>
    </location>
</feature>
<feature type="transmembrane region" description="Helical" evidence="4">
    <location>
        <begin position="531"/>
        <end position="547"/>
    </location>
</feature>
<keyword evidence="3" id="KW-0067">ATP-binding</keyword>
<accession>A0A7Y9S0F7</accession>
<keyword evidence="1" id="KW-0813">Transport</keyword>
<evidence type="ECO:0000313" key="7">
    <source>
        <dbReference type="Proteomes" id="UP000540656"/>
    </source>
</evidence>
<dbReference type="InterPro" id="IPR017871">
    <property type="entry name" value="ABC_transporter-like_CS"/>
</dbReference>
<dbReference type="PANTHER" id="PTHR43023:SF6">
    <property type="entry name" value="INTERMEMBRANE PHOSPHOLIPID TRANSPORT SYSTEM ATP-BINDING PROTEIN MLAF"/>
    <property type="match status" value="1"/>
</dbReference>
<dbReference type="InterPro" id="IPR030802">
    <property type="entry name" value="Permease_MalE"/>
</dbReference>
<dbReference type="GO" id="GO:0043190">
    <property type="term" value="C:ATP-binding cassette (ABC) transporter complex"/>
    <property type="evidence" value="ECO:0007669"/>
    <property type="project" value="InterPro"/>
</dbReference>
<evidence type="ECO:0000259" key="5">
    <source>
        <dbReference type="PROSITE" id="PS50893"/>
    </source>
</evidence>
<sequence length="591" mass="63010">MGGTVEVTGLTKSFGRQNIWQDVTMTLPPGEITALLGPSGTGKSVFLKSVMGLIDPEAGSILIDGVDMVTAKESRRLALRKKFGVLFQDGALFGSMNVYDNVAFPLREHTRLSEAQIRDIVFEKLDLVGLLGTEHKLPGEISGGMKKRAGLARAMVTNPEIILIDEPDSGLDPVRTSNLAQLLVEVNTATDATMLVVTHNIELARTLPDNLGMLYRRELVMFGPREEFLLTDHPVVSQFMSGDPMGPIGMSEETDHGRNDPAGYDDYVAGPDGGTSVMTRHSGARAIEVLPRQLVPHSGAVRAGGMRHRERVTQGGSHLYVADDEDRHRVPPVPRPNPLTRALRATGDLFALGMDTVSLSFKRPFALKEAIEQFWFVVSISWLPALLVAIPFGAVIALQLGTLTVQIGAQSFTGAASVLAVVQQAAPIVTTLVIAGAGGAAICAEIGSRRIRDEIDALRVIGISPVQRLVVPRVLACMAAAALLNGLVSVVGVLGGYFFNVVVQGGTPGAYLASFTALAQIEDLWVGEIKAVIFGFLAGVIACYRGLNTAPGPKGVGDAVNQSVVITFLLLFFVNFVITTLYLQLFPGKGA</sequence>